<reference evidence="1 2" key="1">
    <citation type="submission" date="2020-02" db="EMBL/GenBank/DDBJ databases">
        <authorList>
            <person name="Hogendoorn C."/>
        </authorList>
    </citation>
    <scope>NUCLEOTIDE SEQUENCE [LARGE SCALE GENOMIC DNA]</scope>
    <source>
        <strain evidence="1">METHB21</strain>
    </source>
</reference>
<dbReference type="EMBL" id="CADCXN010000128">
    <property type="protein sequence ID" value="CAA9893023.1"/>
    <property type="molecule type" value="Genomic_DNA"/>
</dbReference>
<evidence type="ECO:0000313" key="2">
    <source>
        <dbReference type="Proteomes" id="UP000494216"/>
    </source>
</evidence>
<keyword evidence="2" id="KW-1185">Reference proteome</keyword>
<dbReference type="AlphaFoldDB" id="A0A8S0XJA5"/>
<protein>
    <submittedName>
        <fullName evidence="1">Uncharacterized protein</fullName>
    </submittedName>
</protein>
<evidence type="ECO:0000313" key="1">
    <source>
        <dbReference type="EMBL" id="CAA9893023.1"/>
    </source>
</evidence>
<proteinExistence type="predicted"/>
<gene>
    <name evidence="1" type="ORF">METHB2_930007</name>
</gene>
<comment type="caution">
    <text evidence="1">The sequence shown here is derived from an EMBL/GenBank/DDBJ whole genome shotgun (WGS) entry which is preliminary data.</text>
</comment>
<sequence length="87" mass="9882">MSGYNLSLSVRSEITQIGKILNILITPPEKHFDRGLGISAWHFRDAANVLLESEKKRDLLSPIAYLQRHAICYGLQTSRFPARINCQ</sequence>
<dbReference type="Proteomes" id="UP000494216">
    <property type="component" value="Unassembled WGS sequence"/>
</dbReference>
<accession>A0A8S0XJA5</accession>
<name>A0A8S0XJA5_9GAMM</name>
<organism evidence="1 2">
    <name type="scientific">Candidatus Methylobacter favarea</name>
    <dbReference type="NCBI Taxonomy" id="2707345"/>
    <lineage>
        <taxon>Bacteria</taxon>
        <taxon>Pseudomonadati</taxon>
        <taxon>Pseudomonadota</taxon>
        <taxon>Gammaproteobacteria</taxon>
        <taxon>Methylococcales</taxon>
        <taxon>Methylococcaceae</taxon>
        <taxon>Methylobacter</taxon>
    </lineage>
</organism>